<name>A0A0A8Y0P6_ARUDO</name>
<proteinExistence type="predicted"/>
<evidence type="ECO:0000256" key="1">
    <source>
        <dbReference type="SAM" id="MobiDB-lite"/>
    </source>
</evidence>
<accession>A0A0A8Y0P6</accession>
<protein>
    <submittedName>
        <fullName evidence="2">Uncharacterized protein</fullName>
    </submittedName>
</protein>
<reference evidence="2" key="2">
    <citation type="journal article" date="2015" name="Data Brief">
        <title>Shoot transcriptome of the giant reed, Arundo donax.</title>
        <authorList>
            <person name="Barrero R.A."/>
            <person name="Guerrero F.D."/>
            <person name="Moolhuijzen P."/>
            <person name="Goolsby J.A."/>
            <person name="Tidwell J."/>
            <person name="Bellgard S.E."/>
            <person name="Bellgard M.I."/>
        </authorList>
    </citation>
    <scope>NUCLEOTIDE SEQUENCE</scope>
    <source>
        <tissue evidence="2">Shoot tissue taken approximately 20 cm above the soil surface</tissue>
    </source>
</reference>
<dbReference type="EMBL" id="GBRH01279330">
    <property type="protein sequence ID" value="JAD18565.1"/>
    <property type="molecule type" value="Transcribed_RNA"/>
</dbReference>
<feature type="region of interest" description="Disordered" evidence="1">
    <location>
        <begin position="1"/>
        <end position="30"/>
    </location>
</feature>
<dbReference type="AlphaFoldDB" id="A0A0A8Y0P6"/>
<reference evidence="2" key="1">
    <citation type="submission" date="2014-09" db="EMBL/GenBank/DDBJ databases">
        <authorList>
            <person name="Magalhaes I.L.F."/>
            <person name="Oliveira U."/>
            <person name="Santos F.R."/>
            <person name="Vidigal T.H.D.A."/>
            <person name="Brescovit A.D."/>
            <person name="Santos A.J."/>
        </authorList>
    </citation>
    <scope>NUCLEOTIDE SEQUENCE</scope>
    <source>
        <tissue evidence="2">Shoot tissue taken approximately 20 cm above the soil surface</tissue>
    </source>
</reference>
<sequence>MESSHNVTRDRRTEEGSSPSWVSAGVNLRR</sequence>
<organism evidence="2">
    <name type="scientific">Arundo donax</name>
    <name type="common">Giant reed</name>
    <name type="synonym">Donax arundinaceus</name>
    <dbReference type="NCBI Taxonomy" id="35708"/>
    <lineage>
        <taxon>Eukaryota</taxon>
        <taxon>Viridiplantae</taxon>
        <taxon>Streptophyta</taxon>
        <taxon>Embryophyta</taxon>
        <taxon>Tracheophyta</taxon>
        <taxon>Spermatophyta</taxon>
        <taxon>Magnoliopsida</taxon>
        <taxon>Liliopsida</taxon>
        <taxon>Poales</taxon>
        <taxon>Poaceae</taxon>
        <taxon>PACMAD clade</taxon>
        <taxon>Arundinoideae</taxon>
        <taxon>Arundineae</taxon>
        <taxon>Arundo</taxon>
    </lineage>
</organism>
<evidence type="ECO:0000313" key="2">
    <source>
        <dbReference type="EMBL" id="JAD18565.1"/>
    </source>
</evidence>